<name>A0A011NUD4_ACCRE</name>
<evidence type="ECO:0000313" key="3">
    <source>
        <dbReference type="Proteomes" id="UP000022141"/>
    </source>
</evidence>
<dbReference type="EMBL" id="JEMY01000044">
    <property type="protein sequence ID" value="EXI86348.1"/>
    <property type="molecule type" value="Genomic_DNA"/>
</dbReference>
<protein>
    <submittedName>
        <fullName evidence="2">Uncharacterized protein</fullName>
    </submittedName>
</protein>
<proteinExistence type="predicted"/>
<organism evidence="2 3">
    <name type="scientific">Accumulibacter regalis</name>
    <dbReference type="NCBI Taxonomy" id="522306"/>
    <lineage>
        <taxon>Bacteria</taxon>
        <taxon>Pseudomonadati</taxon>
        <taxon>Pseudomonadota</taxon>
        <taxon>Betaproteobacteria</taxon>
        <taxon>Candidatus Accumulibacter</taxon>
    </lineage>
</organism>
<reference evidence="2" key="1">
    <citation type="submission" date="2014-02" db="EMBL/GenBank/DDBJ databases">
        <title>Expanding our view of genomic diversity in Candidatus Accumulibacter clades.</title>
        <authorList>
            <person name="Skennerton C.T."/>
            <person name="Barr J.J."/>
            <person name="Slater F.R."/>
            <person name="Bond P.L."/>
            <person name="Tyson G.W."/>
        </authorList>
    </citation>
    <scope>NUCLEOTIDE SEQUENCE [LARGE SCALE GENOMIC DNA]</scope>
</reference>
<sequence>MKHMKKISVALTALAMAFAATSALAKCEKGEVVVSG</sequence>
<keyword evidence="1" id="KW-0732">Signal</keyword>
<dbReference type="Proteomes" id="UP000022141">
    <property type="component" value="Unassembled WGS sequence"/>
</dbReference>
<evidence type="ECO:0000313" key="2">
    <source>
        <dbReference type="EMBL" id="EXI86348.1"/>
    </source>
</evidence>
<comment type="caution">
    <text evidence="2">The sequence shown here is derived from an EMBL/GenBank/DDBJ whole genome shotgun (WGS) entry which is preliminary data.</text>
</comment>
<keyword evidence="3" id="KW-1185">Reference proteome</keyword>
<dbReference type="AlphaFoldDB" id="A0A011NUD4"/>
<accession>A0A011NUD4</accession>
<feature type="chain" id="PRO_5001461474" evidence="1">
    <location>
        <begin position="26"/>
        <end position="36"/>
    </location>
</feature>
<gene>
    <name evidence="2" type="ORF">AW11_03127</name>
</gene>
<feature type="signal peptide" evidence="1">
    <location>
        <begin position="1"/>
        <end position="25"/>
    </location>
</feature>
<evidence type="ECO:0000256" key="1">
    <source>
        <dbReference type="SAM" id="SignalP"/>
    </source>
</evidence>